<reference evidence="2" key="1">
    <citation type="submission" date="2022-11" db="UniProtKB">
        <authorList>
            <consortium name="WormBaseParasite"/>
        </authorList>
    </citation>
    <scope>IDENTIFICATION</scope>
</reference>
<accession>A0A915HJF5</accession>
<name>A0A915HJF5_ROMCU</name>
<dbReference type="Proteomes" id="UP000887565">
    <property type="component" value="Unplaced"/>
</dbReference>
<dbReference type="AlphaFoldDB" id="A0A915HJF5"/>
<protein>
    <submittedName>
        <fullName evidence="2">Uncharacterized protein</fullName>
    </submittedName>
</protein>
<dbReference type="WBParaSite" id="nRc.2.0.1.t02118-RA">
    <property type="protein sequence ID" value="nRc.2.0.1.t02118-RA"/>
    <property type="gene ID" value="nRc.2.0.1.g02118"/>
</dbReference>
<evidence type="ECO:0000313" key="2">
    <source>
        <dbReference type="WBParaSite" id="nRc.2.0.1.t02118-RA"/>
    </source>
</evidence>
<sequence length="61" mass="7003">MLYEEAFSKKLDMPITDDDQNSTLSKSELFSLPLTSVGLCSDESCYNRIWGIEQFFDEGEK</sequence>
<evidence type="ECO:0000313" key="1">
    <source>
        <dbReference type="Proteomes" id="UP000887565"/>
    </source>
</evidence>
<keyword evidence="1" id="KW-1185">Reference proteome</keyword>
<organism evidence="1 2">
    <name type="scientific">Romanomermis culicivorax</name>
    <name type="common">Nematode worm</name>
    <dbReference type="NCBI Taxonomy" id="13658"/>
    <lineage>
        <taxon>Eukaryota</taxon>
        <taxon>Metazoa</taxon>
        <taxon>Ecdysozoa</taxon>
        <taxon>Nematoda</taxon>
        <taxon>Enoplea</taxon>
        <taxon>Dorylaimia</taxon>
        <taxon>Mermithida</taxon>
        <taxon>Mermithoidea</taxon>
        <taxon>Mermithidae</taxon>
        <taxon>Romanomermis</taxon>
    </lineage>
</organism>
<proteinExistence type="predicted"/>